<feature type="transmembrane region" description="Helical" evidence="14">
    <location>
        <begin position="108"/>
        <end position="133"/>
    </location>
</feature>
<dbReference type="Proteomes" id="UP000831534">
    <property type="component" value="Chromosome"/>
</dbReference>
<evidence type="ECO:0000256" key="9">
    <source>
        <dbReference type="ARBA" id="ARBA00022989"/>
    </source>
</evidence>
<dbReference type="PANTHER" id="PTHR13285:SF23">
    <property type="entry name" value="TEICHOIC ACID D-ALANYLTRANSFERASE"/>
    <property type="match status" value="1"/>
</dbReference>
<proteinExistence type="inferred from homology"/>
<evidence type="ECO:0000256" key="6">
    <source>
        <dbReference type="ARBA" id="ARBA00022679"/>
    </source>
</evidence>
<dbReference type="PIRSF" id="PIRSF500217">
    <property type="entry name" value="AlgI"/>
    <property type="match status" value="1"/>
</dbReference>
<evidence type="ECO:0000313" key="15">
    <source>
        <dbReference type="EMBL" id="XHH49868.1"/>
    </source>
</evidence>
<feature type="transmembrane region" description="Helical" evidence="14">
    <location>
        <begin position="333"/>
        <end position="350"/>
    </location>
</feature>
<name>A0ABD8B786_9NEIS</name>
<feature type="transmembrane region" description="Helical" evidence="14">
    <location>
        <begin position="231"/>
        <end position="264"/>
    </location>
</feature>
<keyword evidence="5 13" id="KW-1003">Cell membrane</keyword>
<evidence type="ECO:0000256" key="8">
    <source>
        <dbReference type="ARBA" id="ARBA00022841"/>
    </source>
</evidence>
<dbReference type="GO" id="GO:0005886">
    <property type="term" value="C:plasma membrane"/>
    <property type="evidence" value="ECO:0007669"/>
    <property type="project" value="UniProtKB-SubCell"/>
</dbReference>
<dbReference type="InterPro" id="IPR051085">
    <property type="entry name" value="MB_O-acyltransferase"/>
</dbReference>
<evidence type="ECO:0000313" key="16">
    <source>
        <dbReference type="Proteomes" id="UP000831534"/>
    </source>
</evidence>
<evidence type="ECO:0000256" key="12">
    <source>
        <dbReference type="ARBA" id="ARBA00031030"/>
    </source>
</evidence>
<evidence type="ECO:0000256" key="4">
    <source>
        <dbReference type="ARBA" id="ARBA00016084"/>
    </source>
</evidence>
<dbReference type="GO" id="GO:0042121">
    <property type="term" value="P:alginic acid biosynthetic process"/>
    <property type="evidence" value="ECO:0007669"/>
    <property type="project" value="UniProtKB-KW"/>
</dbReference>
<keyword evidence="6 13" id="KW-0808">Transferase</keyword>
<comment type="subcellular location">
    <subcellularLocation>
        <location evidence="1">Cell membrane</location>
        <topology evidence="1">Multi-pass membrane protein</topology>
    </subcellularLocation>
</comment>
<dbReference type="PANTHER" id="PTHR13285">
    <property type="entry name" value="ACYLTRANSFERASE"/>
    <property type="match status" value="1"/>
</dbReference>
<accession>A0ABD8B786</accession>
<evidence type="ECO:0000256" key="1">
    <source>
        <dbReference type="ARBA" id="ARBA00004651"/>
    </source>
</evidence>
<keyword evidence="9 14" id="KW-1133">Transmembrane helix</keyword>
<dbReference type="Pfam" id="PF03062">
    <property type="entry name" value="MBOAT"/>
    <property type="match status" value="1"/>
</dbReference>
<evidence type="ECO:0000256" key="7">
    <source>
        <dbReference type="ARBA" id="ARBA00022692"/>
    </source>
</evidence>
<evidence type="ECO:0000256" key="14">
    <source>
        <dbReference type="SAM" id="Phobius"/>
    </source>
</evidence>
<dbReference type="InterPro" id="IPR028362">
    <property type="entry name" value="AlgI"/>
</dbReference>
<dbReference type="InterPro" id="IPR004299">
    <property type="entry name" value="MBOAT_fam"/>
</dbReference>
<dbReference type="KEGG" id="ckh:LVJ77_05590"/>
<evidence type="ECO:0000256" key="10">
    <source>
        <dbReference type="ARBA" id="ARBA00023136"/>
    </source>
</evidence>
<feature type="transmembrane region" description="Helical" evidence="14">
    <location>
        <begin position="407"/>
        <end position="428"/>
    </location>
</feature>
<dbReference type="GO" id="GO:0016746">
    <property type="term" value="F:acyltransferase activity"/>
    <property type="evidence" value="ECO:0007669"/>
    <property type="project" value="UniProtKB-KW"/>
</dbReference>
<protein>
    <recommendedName>
        <fullName evidence="4">Probable alginate O-acetylase AlgI</fullName>
    </recommendedName>
    <alternativeName>
        <fullName evidence="12">Alginate biosynthesis protein AlgI</fullName>
    </alternativeName>
</protein>
<evidence type="ECO:0000256" key="5">
    <source>
        <dbReference type="ARBA" id="ARBA00022475"/>
    </source>
</evidence>
<feature type="transmembrane region" description="Helical" evidence="14">
    <location>
        <begin position="449"/>
        <end position="475"/>
    </location>
</feature>
<organism evidence="15 16">
    <name type="scientific">Conchiformibius kuhniae</name>
    <dbReference type="NCBI Taxonomy" id="211502"/>
    <lineage>
        <taxon>Bacteria</taxon>
        <taxon>Pseudomonadati</taxon>
        <taxon>Pseudomonadota</taxon>
        <taxon>Betaproteobacteria</taxon>
        <taxon>Neisseriales</taxon>
        <taxon>Neisseriaceae</taxon>
        <taxon>Conchiformibius</taxon>
    </lineage>
</organism>
<evidence type="ECO:0000256" key="3">
    <source>
        <dbReference type="ARBA" id="ARBA00010323"/>
    </source>
</evidence>
<feature type="transmembrane region" description="Helical" evidence="14">
    <location>
        <begin position="362"/>
        <end position="387"/>
    </location>
</feature>
<dbReference type="RefSeq" id="WP_027009762.1">
    <property type="nucleotide sequence ID" value="NZ_CP091521.1"/>
</dbReference>
<keyword evidence="16" id="KW-1185">Reference proteome</keyword>
<dbReference type="EMBL" id="CP091521">
    <property type="protein sequence ID" value="XHH49868.1"/>
    <property type="molecule type" value="Genomic_DNA"/>
</dbReference>
<feature type="transmembrane region" description="Helical" evidence="14">
    <location>
        <begin position="77"/>
        <end position="96"/>
    </location>
</feature>
<dbReference type="AlphaFoldDB" id="A0ABD8B786"/>
<dbReference type="InterPro" id="IPR024194">
    <property type="entry name" value="Ac/AlaTfrase_AlgI/DltB"/>
</dbReference>
<keyword evidence="11 13" id="KW-0012">Acyltransferase</keyword>
<gene>
    <name evidence="15" type="ORF">LVJ77_05590</name>
</gene>
<keyword evidence="10 13" id="KW-0472">Membrane</keyword>
<evidence type="ECO:0000256" key="13">
    <source>
        <dbReference type="PIRNR" id="PIRNR016636"/>
    </source>
</evidence>
<keyword evidence="8" id="KW-0016">Alginate biosynthesis</keyword>
<dbReference type="PIRSF" id="PIRSF016636">
    <property type="entry name" value="AlgI_DltB"/>
    <property type="match status" value="1"/>
</dbReference>
<evidence type="ECO:0000256" key="11">
    <source>
        <dbReference type="ARBA" id="ARBA00023315"/>
    </source>
</evidence>
<evidence type="ECO:0000256" key="2">
    <source>
        <dbReference type="ARBA" id="ARBA00005182"/>
    </source>
</evidence>
<comment type="pathway">
    <text evidence="2">Glycan biosynthesis; alginate biosynthesis.</text>
</comment>
<comment type="similarity">
    <text evidence="3 13">Belongs to the membrane-bound acyltransferase family.</text>
</comment>
<reference evidence="15 16" key="1">
    <citation type="journal article" date="2022" name="Res Sq">
        <title>Evolution of multicellular longitudinally dividing oral cavity symbionts (Neisseriaceae).</title>
        <authorList>
            <person name="Nyongesa S."/>
            <person name="Weber P."/>
            <person name="Bernet E."/>
            <person name="Pullido F."/>
            <person name="Nieckarz M."/>
            <person name="Delaby M."/>
            <person name="Nieves C."/>
            <person name="Viehboeck T."/>
            <person name="Krause N."/>
            <person name="Rivera-Millot A."/>
            <person name="Nakamura A."/>
            <person name="Vischer N."/>
            <person name="VanNieuwenhze M."/>
            <person name="Brun Y."/>
            <person name="Cava F."/>
            <person name="Bulgheresi S."/>
            <person name="Veyrier F."/>
        </authorList>
    </citation>
    <scope>NUCLEOTIDE SEQUENCE [LARGE SCALE GENOMIC DNA]</scope>
    <source>
        <strain evidence="15 16">17694</strain>
    </source>
</reference>
<keyword evidence="7 14" id="KW-0812">Transmembrane</keyword>
<sequence>MSFLSIEFAVFFLSLFPVYWALAEHPRMQNLLLLLVGLGCLGAVNPLFALAVVLFASAIYLVSEKMAATGDVLQRKYWLRVGIVLALVNLCFFKYFDFFRPQLREWFGAGVIDILMPLGISYYTFQAIAYLTAAEKRPELRLKWQELLFHFSFFPTITAGPIIRADDFKTVDGIQTGFAAQIRSPQRTVIKPALAISLILLGLTKKWWLAGTLNEGWVKPVFANPLQYDSLAVLTAVYGYTVQLFLDFSGYTDLVIGMAMLLGFRLPQNFRMPLHAANIRSFWERWHITLSTWIRDYIYIPLGGSRINFTRTQINVMAAMVLSGIWHGYGWNFLLWGFLHGLALVALNIGDRRFGREALAQAFPWGRALGILTTVHFVCFTFVIFATPSLGDAGLVFKALFGGGRGWHMPDLGVLAMLALMLAALLFYRKLVWLFRRYVRLLARLPFWAWPLPVSAVLFFLMIVAPSGIPGFIYANF</sequence>
<feature type="transmembrane region" description="Helical" evidence="14">
    <location>
        <begin position="33"/>
        <end position="56"/>
    </location>
</feature>